<feature type="compositionally biased region" description="Basic and acidic residues" evidence="1">
    <location>
        <begin position="71"/>
        <end position="88"/>
    </location>
</feature>
<feature type="compositionally biased region" description="Basic and acidic residues" evidence="1">
    <location>
        <begin position="96"/>
        <end position="110"/>
    </location>
</feature>
<keyword evidence="2" id="KW-0812">Transmembrane</keyword>
<feature type="transmembrane region" description="Helical" evidence="2">
    <location>
        <begin position="272"/>
        <end position="298"/>
    </location>
</feature>
<accession>A0A8H3VHX4</accession>
<evidence type="ECO:0000313" key="4">
    <source>
        <dbReference type="Proteomes" id="UP000490939"/>
    </source>
</evidence>
<feature type="region of interest" description="Disordered" evidence="1">
    <location>
        <begin position="69"/>
        <end position="118"/>
    </location>
</feature>
<comment type="caution">
    <text evidence="3">The sequence shown here is derived from an EMBL/GenBank/DDBJ whole genome shotgun (WGS) entry which is preliminary data.</text>
</comment>
<keyword evidence="2" id="KW-1133">Transmembrane helix</keyword>
<evidence type="ECO:0000256" key="1">
    <source>
        <dbReference type="SAM" id="MobiDB-lite"/>
    </source>
</evidence>
<dbReference type="Proteomes" id="UP000490939">
    <property type="component" value="Unassembled WGS sequence"/>
</dbReference>
<reference evidence="3 4" key="1">
    <citation type="submission" date="2019-07" db="EMBL/GenBank/DDBJ databases">
        <title>Venturia inaequalis Genome Resource.</title>
        <authorList>
            <person name="Lichtner F.J."/>
        </authorList>
    </citation>
    <scope>NUCLEOTIDE SEQUENCE [LARGE SCALE GENOMIC DNA]</scope>
    <source>
        <strain evidence="3 4">DMI_063113</strain>
    </source>
</reference>
<feature type="region of interest" description="Disordered" evidence="1">
    <location>
        <begin position="155"/>
        <end position="174"/>
    </location>
</feature>
<evidence type="ECO:0000256" key="2">
    <source>
        <dbReference type="SAM" id="Phobius"/>
    </source>
</evidence>
<sequence>MFPLGTAFFAMIYTEEEFELVADVLTILTLATDNSCTFVSNNLRTSKPALGIRKRAPFTMISFFKLSRAAPGEEKSPGRLQKEQEEQSARLQSKNQEQKVRQNRTQERHQTATKARSCDLNLKTNQTKAWEGETHVLEKRKREREARWAAEEMLGGDAPNNEPAESVINPNTKTPTVIVDGKAIPLPETVQQPETPDQNSPATTQTWRKAFLAILRAHLLVSLLISVIPSTDASEQLFAGFLHRTIIDMLSRFPEPVLKLILILVNQSGYTIIAGLFVTSVIASFALYALGYFLLAFVRNPRASFRYLRAKYEGVMIGGLRVENELNAYWQRCIDLGEYRNQWLAGW</sequence>
<proteinExistence type="predicted"/>
<gene>
    <name evidence="3" type="ORF">EG327_003247</name>
</gene>
<keyword evidence="4" id="KW-1185">Reference proteome</keyword>
<protein>
    <submittedName>
        <fullName evidence="3">Uncharacterized protein</fullName>
    </submittedName>
</protein>
<dbReference type="AlphaFoldDB" id="A0A8H3VHX4"/>
<evidence type="ECO:0000313" key="3">
    <source>
        <dbReference type="EMBL" id="KAE9988726.1"/>
    </source>
</evidence>
<keyword evidence="2" id="KW-0472">Membrane</keyword>
<dbReference type="EMBL" id="WNWR01000208">
    <property type="protein sequence ID" value="KAE9988726.1"/>
    <property type="molecule type" value="Genomic_DNA"/>
</dbReference>
<name>A0A8H3VHX4_VENIN</name>
<organism evidence="3 4">
    <name type="scientific">Venturia inaequalis</name>
    <name type="common">Apple scab fungus</name>
    <dbReference type="NCBI Taxonomy" id="5025"/>
    <lineage>
        <taxon>Eukaryota</taxon>
        <taxon>Fungi</taxon>
        <taxon>Dikarya</taxon>
        <taxon>Ascomycota</taxon>
        <taxon>Pezizomycotina</taxon>
        <taxon>Dothideomycetes</taxon>
        <taxon>Pleosporomycetidae</taxon>
        <taxon>Venturiales</taxon>
        <taxon>Venturiaceae</taxon>
        <taxon>Venturia</taxon>
    </lineage>
</organism>